<gene>
    <name evidence="3" type="ORF">SAMN05192570_2840</name>
</gene>
<dbReference type="PANTHER" id="PTHR30203">
    <property type="entry name" value="OUTER MEMBRANE CATION EFFLUX PROTEIN"/>
    <property type="match status" value="1"/>
</dbReference>
<evidence type="ECO:0000256" key="2">
    <source>
        <dbReference type="SAM" id="MobiDB-lite"/>
    </source>
</evidence>
<proteinExistence type="inferred from homology"/>
<dbReference type="EMBL" id="FOZV01000007">
    <property type="protein sequence ID" value="SFS82783.1"/>
    <property type="molecule type" value="Genomic_DNA"/>
</dbReference>
<dbReference type="GO" id="GO:0015562">
    <property type="term" value="F:efflux transmembrane transporter activity"/>
    <property type="evidence" value="ECO:0007669"/>
    <property type="project" value="InterPro"/>
</dbReference>
<dbReference type="AlphaFoldDB" id="A0A1I6T113"/>
<comment type="similarity">
    <text evidence="1">Belongs to the outer membrane factor (OMF) (TC 1.B.17) family.</text>
</comment>
<dbReference type="SUPFAM" id="SSF56954">
    <property type="entry name" value="Outer membrane efflux proteins (OEP)"/>
    <property type="match status" value="1"/>
</dbReference>
<accession>A0A1I6T113</accession>
<dbReference type="PANTHER" id="PTHR30203:SF24">
    <property type="entry name" value="BLR4935 PROTEIN"/>
    <property type="match status" value="1"/>
</dbReference>
<dbReference type="InterPro" id="IPR003423">
    <property type="entry name" value="OMP_efflux"/>
</dbReference>
<dbReference type="OrthoDB" id="7616531at2"/>
<protein>
    <submittedName>
        <fullName evidence="3">Outer membrane protein, cobalt-zinc-cadmium efflux system</fullName>
    </submittedName>
</protein>
<reference evidence="4" key="1">
    <citation type="submission" date="2016-10" db="EMBL/GenBank/DDBJ databases">
        <authorList>
            <person name="Varghese N."/>
            <person name="Submissions S."/>
        </authorList>
    </citation>
    <scope>NUCLEOTIDE SEQUENCE [LARGE SCALE GENOMIC DNA]</scope>
    <source>
        <strain evidence="4">CGMCC 1.10683</strain>
    </source>
</reference>
<feature type="region of interest" description="Disordered" evidence="2">
    <location>
        <begin position="230"/>
        <end position="250"/>
    </location>
</feature>
<dbReference type="Gene3D" id="1.20.1600.10">
    <property type="entry name" value="Outer membrane efflux proteins (OEP)"/>
    <property type="match status" value="1"/>
</dbReference>
<dbReference type="Proteomes" id="UP000198788">
    <property type="component" value="Unassembled WGS sequence"/>
</dbReference>
<dbReference type="InterPro" id="IPR010131">
    <property type="entry name" value="MdtP/NodT-like"/>
</dbReference>
<keyword evidence="4" id="KW-1185">Reference proteome</keyword>
<dbReference type="RefSeq" id="WP_092312195.1">
    <property type="nucleotide sequence ID" value="NZ_FOZV01000007.1"/>
</dbReference>
<organism evidence="3 4">
    <name type="scientific">Brevundimonas viscosa</name>
    <dbReference type="NCBI Taxonomy" id="871741"/>
    <lineage>
        <taxon>Bacteria</taxon>
        <taxon>Pseudomonadati</taxon>
        <taxon>Pseudomonadota</taxon>
        <taxon>Alphaproteobacteria</taxon>
        <taxon>Caulobacterales</taxon>
        <taxon>Caulobacteraceae</taxon>
        <taxon>Brevundimonas</taxon>
    </lineage>
</organism>
<name>A0A1I6T113_9CAUL</name>
<dbReference type="Pfam" id="PF02321">
    <property type="entry name" value="OEP"/>
    <property type="match status" value="1"/>
</dbReference>
<dbReference type="STRING" id="871741.SAMN05192570_2840"/>
<evidence type="ECO:0000256" key="1">
    <source>
        <dbReference type="ARBA" id="ARBA00007613"/>
    </source>
</evidence>
<evidence type="ECO:0000313" key="3">
    <source>
        <dbReference type="EMBL" id="SFS82783.1"/>
    </source>
</evidence>
<sequence>MSALFCGRARVGGRGHSRIADPPAGRQAAVAAVLALALATPSLAGPLTYGQALERAAADAPEVRARGLAVDAARAAAPAAGQLPDPELSVAVENLPVSGPMAGSFGRDEMTMVRVGVMQAVPSGARRRAERQIAAADIGVAEMQSQITRREVRVAAALAWTDLHYAKRRREALDEVLAALEPLWDAAPAAVASGQDRPAGALSPIRLKAALEDRRSALVAAEERARAELARWTGEPDPQADGPPPEPVLDEGRLRAGLEQVPTLRAWTAVADRADAETDLARAGRQPDWSFELGYGRRDPMYGDMVSVGARVSLPLFADRRQDPVIAARSADARRVRIEREAATRGLRAALEADLAEHRMHHDQWRRARDVLLPAARDRASLETSSYGAGRAGLADVIDAFTGLADARLETLDREALVVREAVRISLTYGEDPQ</sequence>
<evidence type="ECO:0000313" key="4">
    <source>
        <dbReference type="Proteomes" id="UP000198788"/>
    </source>
</evidence>